<dbReference type="EMBL" id="CP058595">
    <property type="protein sequence ID" value="QLG44713.1"/>
    <property type="molecule type" value="Genomic_DNA"/>
</dbReference>
<name>A0A7H9AMW2_9FLAO</name>
<dbReference type="InterPro" id="IPR018534">
    <property type="entry name" value="Tet_reg_excision_RteC"/>
</dbReference>
<sequence length="285" mass="34010">MQTSIKNILDEYKNEIEDVGLGNLEDFLVVEKGIQISRRCIQSLRVLLRNKEFDSPEDEIRFFKEQKPCVYTKIKFYSKLYQFLLRRPQGSLNKQRRFIDQEIEKLQEDIRENLDFVKYYREGSTYLDKYYFLRGKDEVKLITDTSYYLTDNEFSISHDNLVAEILAYDLLINHYQKLLSDLRFLRKNGLKAQKATSYHHKRSLKWTATKTDLIELLYALHTSGAIEDGQISIKQLAEACEELFELEFDNVYRTYLEIKGRKNDRTKFLDRLKTSLMVKIEKDEL</sequence>
<evidence type="ECO:0000313" key="2">
    <source>
        <dbReference type="Proteomes" id="UP000509302"/>
    </source>
</evidence>
<accession>A0A7H9AMW2</accession>
<proteinExistence type="predicted"/>
<gene>
    <name evidence="1" type="ORF">HYG79_04910</name>
</gene>
<dbReference type="Pfam" id="PF09357">
    <property type="entry name" value="RteC"/>
    <property type="match status" value="1"/>
</dbReference>
<dbReference type="KEGG" id="cagg:HYG79_04910"/>
<dbReference type="Proteomes" id="UP000509302">
    <property type="component" value="Chromosome"/>
</dbReference>
<dbReference type="AlphaFoldDB" id="A0A7H9AMW2"/>
<reference evidence="1 2" key="1">
    <citation type="journal article" date="2006" name="Int. J. Syst. Evol. Microbiol.">
        <title>Costertonia aggregata gen. nov., sp. nov., a mesophilic marine bacterium of the family Flavobacteriaceae, isolated from a mature biofilm.</title>
        <authorList>
            <person name="Kwon K.K."/>
            <person name="Lee Y.K."/>
            <person name="Lee H.K."/>
        </authorList>
    </citation>
    <scope>NUCLEOTIDE SEQUENCE [LARGE SCALE GENOMIC DNA]</scope>
    <source>
        <strain evidence="1 2">KCCM 42265</strain>
    </source>
</reference>
<organism evidence="1 2">
    <name type="scientific">Costertonia aggregata</name>
    <dbReference type="NCBI Taxonomy" id="343403"/>
    <lineage>
        <taxon>Bacteria</taxon>
        <taxon>Pseudomonadati</taxon>
        <taxon>Bacteroidota</taxon>
        <taxon>Flavobacteriia</taxon>
        <taxon>Flavobacteriales</taxon>
        <taxon>Flavobacteriaceae</taxon>
        <taxon>Costertonia</taxon>
    </lineage>
</organism>
<protein>
    <submittedName>
        <fullName evidence="1">RteC domain-containing protein</fullName>
    </submittedName>
</protein>
<evidence type="ECO:0000313" key="1">
    <source>
        <dbReference type="EMBL" id="QLG44713.1"/>
    </source>
</evidence>
<dbReference type="RefSeq" id="WP_179241046.1">
    <property type="nucleotide sequence ID" value="NZ_CP058595.1"/>
</dbReference>
<keyword evidence="2" id="KW-1185">Reference proteome</keyword>